<dbReference type="RefSeq" id="WP_002686468.1">
    <property type="nucleotide sequence ID" value="NZ_UFTJ01000001.1"/>
</dbReference>
<organism evidence="1 2">
    <name type="scientific">Bergeyella zoohelcum</name>
    <dbReference type="NCBI Taxonomy" id="1015"/>
    <lineage>
        <taxon>Bacteria</taxon>
        <taxon>Pseudomonadati</taxon>
        <taxon>Bacteroidota</taxon>
        <taxon>Flavobacteriia</taxon>
        <taxon>Flavobacteriales</taxon>
        <taxon>Weeksellaceae</taxon>
        <taxon>Bergeyella</taxon>
    </lineage>
</organism>
<sequence length="80" mass="9339">MEVKTIDQKLGEWLGKEFESFQSSDAQSLLYEAQMKIEKGEALLEEETKQVLNTVSNQIRLSFILMKNQERSIKIIDFLK</sequence>
<evidence type="ECO:0000313" key="1">
    <source>
        <dbReference type="EMBL" id="SSZ47123.1"/>
    </source>
</evidence>
<name>A0A376BZN4_9FLAO</name>
<accession>A0A376BZN4</accession>
<proteinExistence type="predicted"/>
<dbReference type="EMBL" id="UFTJ01000001">
    <property type="protein sequence ID" value="SSZ47123.1"/>
    <property type="molecule type" value="Genomic_DNA"/>
</dbReference>
<gene>
    <name evidence="1" type="ORF">NCTC11661_00789</name>
</gene>
<evidence type="ECO:0000313" key="2">
    <source>
        <dbReference type="Proteomes" id="UP000255515"/>
    </source>
</evidence>
<dbReference type="Proteomes" id="UP000255515">
    <property type="component" value="Unassembled WGS sequence"/>
</dbReference>
<protein>
    <submittedName>
        <fullName evidence="1">Uncharacterized protein</fullName>
    </submittedName>
</protein>
<dbReference type="AlphaFoldDB" id="A0A376BZN4"/>
<reference evidence="1 2" key="1">
    <citation type="submission" date="2018-06" db="EMBL/GenBank/DDBJ databases">
        <authorList>
            <consortium name="Pathogen Informatics"/>
            <person name="Doyle S."/>
        </authorList>
    </citation>
    <scope>NUCLEOTIDE SEQUENCE [LARGE SCALE GENOMIC DNA]</scope>
    <source>
        <strain evidence="1 2">NCTC11661</strain>
    </source>
</reference>